<organism evidence="1 2">
    <name type="scientific">Kistimonas scapharcae</name>
    <dbReference type="NCBI Taxonomy" id="1036133"/>
    <lineage>
        <taxon>Bacteria</taxon>
        <taxon>Pseudomonadati</taxon>
        <taxon>Pseudomonadota</taxon>
        <taxon>Gammaproteobacteria</taxon>
        <taxon>Oceanospirillales</taxon>
        <taxon>Endozoicomonadaceae</taxon>
        <taxon>Kistimonas</taxon>
    </lineage>
</organism>
<protein>
    <recommendedName>
        <fullName evidence="3">Pentapeptide repeat-containing protein</fullName>
    </recommendedName>
</protein>
<dbReference type="RefSeq" id="WP_345198028.1">
    <property type="nucleotide sequence ID" value="NZ_BAABFL010000458.1"/>
</dbReference>
<dbReference type="Proteomes" id="UP001500604">
    <property type="component" value="Unassembled WGS sequence"/>
</dbReference>
<evidence type="ECO:0000313" key="1">
    <source>
        <dbReference type="EMBL" id="GAA4651614.1"/>
    </source>
</evidence>
<comment type="caution">
    <text evidence="1">The sequence shown here is derived from an EMBL/GenBank/DDBJ whole genome shotgun (WGS) entry which is preliminary data.</text>
</comment>
<reference evidence="2" key="1">
    <citation type="journal article" date="2019" name="Int. J. Syst. Evol. Microbiol.">
        <title>The Global Catalogue of Microorganisms (GCM) 10K type strain sequencing project: providing services to taxonomists for standard genome sequencing and annotation.</title>
        <authorList>
            <consortium name="The Broad Institute Genomics Platform"/>
            <consortium name="The Broad Institute Genome Sequencing Center for Infectious Disease"/>
            <person name="Wu L."/>
            <person name="Ma J."/>
        </authorList>
    </citation>
    <scope>NUCLEOTIDE SEQUENCE [LARGE SCALE GENOMIC DNA]</scope>
    <source>
        <strain evidence="2">JCM 17805</strain>
    </source>
</reference>
<gene>
    <name evidence="1" type="ORF">GCM10023116_38980</name>
</gene>
<dbReference type="EMBL" id="BAABFL010000458">
    <property type="protein sequence ID" value="GAA4651614.1"/>
    <property type="molecule type" value="Genomic_DNA"/>
</dbReference>
<name>A0ABP8V866_9GAMM</name>
<evidence type="ECO:0008006" key="3">
    <source>
        <dbReference type="Google" id="ProtNLM"/>
    </source>
</evidence>
<sequence>MAEEYFKKNEDGRWVLEGEDAIALWQQGADVWNAAVAKHPNATVDFESFDFYHKKGSISFAGFDFPTGTVSFSRAFFGDVSFRYANFGDGDVLFHKTGFLHGNVDFTGATFGSGQVHFLGAIFVIARGTPSTIYRSDPDTGSLSFIREAPCPQNVISGFSTSTPGK</sequence>
<accession>A0ABP8V866</accession>
<proteinExistence type="predicted"/>
<keyword evidence="2" id="KW-1185">Reference proteome</keyword>
<evidence type="ECO:0000313" key="2">
    <source>
        <dbReference type="Proteomes" id="UP001500604"/>
    </source>
</evidence>